<dbReference type="Proteomes" id="UP000822476">
    <property type="component" value="Unassembled WGS sequence"/>
</dbReference>
<name>A0A8S9YBX1_9TREM</name>
<reference evidence="2" key="1">
    <citation type="submission" date="2019-07" db="EMBL/GenBank/DDBJ databases">
        <title>Annotation for the trematode Paragonimus miyazaki's.</title>
        <authorList>
            <person name="Choi Y.-J."/>
        </authorList>
    </citation>
    <scope>NUCLEOTIDE SEQUENCE</scope>
    <source>
        <strain evidence="2">Japan</strain>
    </source>
</reference>
<evidence type="ECO:0000313" key="2">
    <source>
        <dbReference type="EMBL" id="KAF7232020.1"/>
    </source>
</evidence>
<keyword evidence="3" id="KW-1185">Reference proteome</keyword>
<organism evidence="2 3">
    <name type="scientific">Paragonimus skrjabini miyazakii</name>
    <dbReference type="NCBI Taxonomy" id="59628"/>
    <lineage>
        <taxon>Eukaryota</taxon>
        <taxon>Metazoa</taxon>
        <taxon>Spiralia</taxon>
        <taxon>Lophotrochozoa</taxon>
        <taxon>Platyhelminthes</taxon>
        <taxon>Trematoda</taxon>
        <taxon>Digenea</taxon>
        <taxon>Plagiorchiida</taxon>
        <taxon>Troglotremata</taxon>
        <taxon>Troglotrematidae</taxon>
        <taxon>Paragonimus</taxon>
    </lineage>
</organism>
<dbReference type="AlphaFoldDB" id="A0A8S9YBX1"/>
<dbReference type="EMBL" id="JTDE01022138">
    <property type="protein sequence ID" value="KAF7232020.1"/>
    <property type="molecule type" value="Genomic_DNA"/>
</dbReference>
<protein>
    <recommendedName>
        <fullName evidence="4">Tropomyosin</fullName>
    </recommendedName>
</protein>
<gene>
    <name evidence="2" type="ORF">EG68_11044</name>
</gene>
<keyword evidence="1" id="KW-0175">Coiled coil</keyword>
<accession>A0A8S9YBX1</accession>
<evidence type="ECO:0008006" key="4">
    <source>
        <dbReference type="Google" id="ProtNLM"/>
    </source>
</evidence>
<dbReference type="SUPFAM" id="SSF57997">
    <property type="entry name" value="Tropomyosin"/>
    <property type="match status" value="1"/>
</dbReference>
<evidence type="ECO:0000256" key="1">
    <source>
        <dbReference type="SAM" id="Coils"/>
    </source>
</evidence>
<sequence length="110" mass="12827">MEKHEEKLKIVLRELELEILALGCKLRKVESLEEDATKRTEELEKEIQKLTESLDSANQRTREAEEVYEGLSVELAALDEEANDWTLKHMELKKQIDSVRAAMHDELHVQ</sequence>
<feature type="coiled-coil region" evidence="1">
    <location>
        <begin position="26"/>
        <end position="95"/>
    </location>
</feature>
<dbReference type="Gene3D" id="1.20.5.170">
    <property type="match status" value="1"/>
</dbReference>
<comment type="caution">
    <text evidence="2">The sequence shown here is derived from an EMBL/GenBank/DDBJ whole genome shotgun (WGS) entry which is preliminary data.</text>
</comment>
<proteinExistence type="predicted"/>
<evidence type="ECO:0000313" key="3">
    <source>
        <dbReference type="Proteomes" id="UP000822476"/>
    </source>
</evidence>
<dbReference type="OrthoDB" id="6258247at2759"/>